<dbReference type="EMBL" id="CM004468">
    <property type="protein sequence ID" value="OCT95881.1"/>
    <property type="molecule type" value="Genomic_DNA"/>
</dbReference>
<name>A0A974HZS0_XENLA</name>
<reference evidence="3" key="1">
    <citation type="journal article" date="2016" name="Nature">
        <title>Genome evolution in the allotetraploid frog Xenopus laevis.</title>
        <authorList>
            <person name="Session A.M."/>
            <person name="Uno Y."/>
            <person name="Kwon T."/>
            <person name="Chapman J.A."/>
            <person name="Toyoda A."/>
            <person name="Takahashi S."/>
            <person name="Fukui A."/>
            <person name="Hikosaka A."/>
            <person name="Suzuki A."/>
            <person name="Kondo M."/>
            <person name="van Heeringen S.J."/>
            <person name="Quigley I."/>
            <person name="Heinz S."/>
            <person name="Ogino H."/>
            <person name="Ochi H."/>
            <person name="Hellsten U."/>
            <person name="Lyons J.B."/>
            <person name="Simakov O."/>
            <person name="Putnam N."/>
            <person name="Stites J."/>
            <person name="Kuroki Y."/>
            <person name="Tanaka T."/>
            <person name="Michiue T."/>
            <person name="Watanabe M."/>
            <person name="Bogdanovic O."/>
            <person name="Lister R."/>
            <person name="Georgiou G."/>
            <person name="Paranjpe S.S."/>
            <person name="van Kruijsbergen I."/>
            <person name="Shu S."/>
            <person name="Carlson J."/>
            <person name="Kinoshita T."/>
            <person name="Ohta Y."/>
            <person name="Mawaribuchi S."/>
            <person name="Jenkins J."/>
            <person name="Grimwood J."/>
            <person name="Schmutz J."/>
            <person name="Mitros T."/>
            <person name="Mozaffari S.V."/>
            <person name="Suzuki Y."/>
            <person name="Haramoto Y."/>
            <person name="Yamamoto T.S."/>
            <person name="Takagi C."/>
            <person name="Heald R."/>
            <person name="Miller K."/>
            <person name="Haudenschild C."/>
            <person name="Kitzman J."/>
            <person name="Nakayama T."/>
            <person name="Izutsu Y."/>
            <person name="Robert J."/>
            <person name="Fortriede J."/>
            <person name="Burns K."/>
            <person name="Lotay V."/>
            <person name="Karimi K."/>
            <person name="Yasuoka Y."/>
            <person name="Dichmann D.S."/>
            <person name="Flajnik M.F."/>
            <person name="Houston D.W."/>
            <person name="Shendure J."/>
            <person name="DuPasquier L."/>
            <person name="Vize P.D."/>
            <person name="Zorn A.M."/>
            <person name="Ito M."/>
            <person name="Marcotte E.M."/>
            <person name="Wallingford J.B."/>
            <person name="Ito Y."/>
            <person name="Asashima M."/>
            <person name="Ueno N."/>
            <person name="Matsuda Y."/>
            <person name="Veenstra G.J."/>
            <person name="Fujiyama A."/>
            <person name="Harland R.M."/>
            <person name="Taira M."/>
            <person name="Rokhsar D.S."/>
        </authorList>
    </citation>
    <scope>NUCLEOTIDE SEQUENCE [LARGE SCALE GENOMIC DNA]</scope>
    <source>
        <strain evidence="3">J</strain>
    </source>
</reference>
<dbReference type="Proteomes" id="UP000694892">
    <property type="component" value="Chromosome 2L"/>
</dbReference>
<evidence type="ECO:0000313" key="3">
    <source>
        <dbReference type="Proteomes" id="UP000694892"/>
    </source>
</evidence>
<sequence length="143" mass="15876">MRRKGEPSHEQGANRVQRVPGAAAPPLRSFPSSSPFAKATASVPAGAPVPVSFANKPQVLLLIYSQISASGATWPQRHSPTELKSTQPSLQLKTPELIKQLRRISLTGQNCRKKEWDGCWNRYLFFASLLRFSPQREPVRNGE</sequence>
<protein>
    <submittedName>
        <fullName evidence="2">Uncharacterized protein</fullName>
    </submittedName>
</protein>
<proteinExistence type="predicted"/>
<feature type="compositionally biased region" description="Low complexity" evidence="1">
    <location>
        <begin position="22"/>
        <end position="37"/>
    </location>
</feature>
<evidence type="ECO:0000313" key="2">
    <source>
        <dbReference type="EMBL" id="OCT95881.1"/>
    </source>
</evidence>
<evidence type="ECO:0000256" key="1">
    <source>
        <dbReference type="SAM" id="MobiDB-lite"/>
    </source>
</evidence>
<accession>A0A974HZS0</accession>
<organism evidence="2 3">
    <name type="scientific">Xenopus laevis</name>
    <name type="common">African clawed frog</name>
    <dbReference type="NCBI Taxonomy" id="8355"/>
    <lineage>
        <taxon>Eukaryota</taxon>
        <taxon>Metazoa</taxon>
        <taxon>Chordata</taxon>
        <taxon>Craniata</taxon>
        <taxon>Vertebrata</taxon>
        <taxon>Euteleostomi</taxon>
        <taxon>Amphibia</taxon>
        <taxon>Batrachia</taxon>
        <taxon>Anura</taxon>
        <taxon>Pipoidea</taxon>
        <taxon>Pipidae</taxon>
        <taxon>Xenopodinae</taxon>
        <taxon>Xenopus</taxon>
        <taxon>Xenopus</taxon>
    </lineage>
</organism>
<gene>
    <name evidence="2" type="ORF">XELAEV_18013570mg</name>
</gene>
<dbReference type="AlphaFoldDB" id="A0A974HZS0"/>
<feature type="region of interest" description="Disordered" evidence="1">
    <location>
        <begin position="1"/>
        <end position="48"/>
    </location>
</feature>